<evidence type="ECO:0000259" key="12">
    <source>
        <dbReference type="PROSITE" id="PS50262"/>
    </source>
</evidence>
<feature type="compositionally biased region" description="Polar residues" evidence="10">
    <location>
        <begin position="418"/>
        <end position="429"/>
    </location>
</feature>
<evidence type="ECO:0000256" key="10">
    <source>
        <dbReference type="SAM" id="MobiDB-lite"/>
    </source>
</evidence>
<evidence type="ECO:0000256" key="3">
    <source>
        <dbReference type="ARBA" id="ARBA00022692"/>
    </source>
</evidence>
<feature type="transmembrane region" description="Helical" evidence="11">
    <location>
        <begin position="182"/>
        <end position="204"/>
    </location>
</feature>
<dbReference type="AlphaFoldDB" id="A0AAV4AFZ9"/>
<keyword evidence="4 11" id="KW-1133">Transmembrane helix</keyword>
<dbReference type="InterPro" id="IPR017452">
    <property type="entry name" value="GPCR_Rhodpsn_7TM"/>
</dbReference>
<feature type="compositionally biased region" description="Polar residues" evidence="10">
    <location>
        <begin position="327"/>
        <end position="342"/>
    </location>
</feature>
<keyword evidence="6 11" id="KW-0472">Membrane</keyword>
<evidence type="ECO:0000313" key="14">
    <source>
        <dbReference type="Proteomes" id="UP000735302"/>
    </source>
</evidence>
<feature type="transmembrane region" description="Helical" evidence="11">
    <location>
        <begin position="114"/>
        <end position="135"/>
    </location>
</feature>
<keyword evidence="2" id="KW-1003">Cell membrane</keyword>
<gene>
    <name evidence="13" type="ORF">PoB_003269300</name>
</gene>
<sequence length="831" mass="91775">MHHPAQLTPSMSLLLEFDISTNNPDALLLPHSFSNTSAISPCDPVCTQEEGAESITHKNMEDGSYFRWTKVVIASLITLVIICSNTVNLVALYQMREIGVRMKVLLLSLSTSDICLGFFVCMPGVVSGILTYWPFGRVMCQITGLMNGVAISVSLWSLMAIGVERFLVMKRPNVSKAKKNPFVVSLCVAFIWTFNTLFFALPILGEPGHLYYKYDPDVLTCSFMWKHTWHFLMAKFLYPMLSGTVIVFTSCQVNQVLKKAERARKQWIISSDAKAKQKKNNQNRAVTPQQPHKKLSDSSKDSCKTPCTLSSHNSAVPFQVENAFSQGNKCTSKNQNNQSDQGLPQPPIEDYNFAFTLTNAVNNTDPKPQKSIESDKNLNGNWITHVTESSTDETVWAGFVTSSNSANGQICESYRPKNLSNSSKATSDNDILRSPLSGKDLNFHFESSSSNPSDKITISDPSEQIPKHSCEAALDPGNNELHSKLTPSSKVKNMNNSNKDMIHCNEKCQHFSSMIKRARKKGTKDSPFKDTVHTELRSATPKENTVNQFPTPMSKSFLQRQSKAKALLLCTTTVFFIAISPYMISSTLEHFIPGLVLPPWLKFLAFWTLSTNSLINVFIYSAVYAEFRGHCKRLWQGFTCRAYREREPTPSGPTSSLYELFAVKSKATSCSKAPSSGLGSCDNDDTFHGDSGKRDSCSNTLTSTASTFSGMNTFTESEFCKSSVLCAPENSCNYLQIPPFTHSSRQPWQKCSGGKMPGVLQVLPNSSQQRKLQPRDDVGMFPAASSTTFSIAGVPVPTSTCSSVGVSPSISQSTSCSMDSFQVDMMPSVDV</sequence>
<dbReference type="GO" id="GO:0004930">
    <property type="term" value="F:G protein-coupled receptor activity"/>
    <property type="evidence" value="ECO:0007669"/>
    <property type="project" value="UniProtKB-KW"/>
</dbReference>
<keyword evidence="7 9" id="KW-0675">Receptor</keyword>
<feature type="region of interest" description="Disordered" evidence="10">
    <location>
        <begin position="327"/>
        <end position="349"/>
    </location>
</feature>
<protein>
    <submittedName>
        <fullName evidence="13">Cholecystokinin receptor</fullName>
    </submittedName>
</protein>
<evidence type="ECO:0000256" key="8">
    <source>
        <dbReference type="ARBA" id="ARBA00023224"/>
    </source>
</evidence>
<evidence type="ECO:0000256" key="11">
    <source>
        <dbReference type="SAM" id="Phobius"/>
    </source>
</evidence>
<dbReference type="InterPro" id="IPR000276">
    <property type="entry name" value="GPCR_Rhodpsn"/>
</dbReference>
<feature type="transmembrane region" description="Helical" evidence="11">
    <location>
        <begin position="566"/>
        <end position="584"/>
    </location>
</feature>
<feature type="transmembrane region" description="Helical" evidence="11">
    <location>
        <begin position="71"/>
        <end position="93"/>
    </location>
</feature>
<dbReference type="Proteomes" id="UP000735302">
    <property type="component" value="Unassembled WGS sequence"/>
</dbReference>
<keyword evidence="14" id="KW-1185">Reference proteome</keyword>
<feature type="transmembrane region" description="Helical" evidence="11">
    <location>
        <begin position="604"/>
        <end position="625"/>
    </location>
</feature>
<evidence type="ECO:0000256" key="7">
    <source>
        <dbReference type="ARBA" id="ARBA00023170"/>
    </source>
</evidence>
<organism evidence="13 14">
    <name type="scientific">Plakobranchus ocellatus</name>
    <dbReference type="NCBI Taxonomy" id="259542"/>
    <lineage>
        <taxon>Eukaryota</taxon>
        <taxon>Metazoa</taxon>
        <taxon>Spiralia</taxon>
        <taxon>Lophotrochozoa</taxon>
        <taxon>Mollusca</taxon>
        <taxon>Gastropoda</taxon>
        <taxon>Heterobranchia</taxon>
        <taxon>Euthyneura</taxon>
        <taxon>Panpulmonata</taxon>
        <taxon>Sacoglossa</taxon>
        <taxon>Placobranchoidea</taxon>
        <taxon>Plakobranchidae</taxon>
        <taxon>Plakobranchus</taxon>
    </lineage>
</organism>
<dbReference type="PROSITE" id="PS50262">
    <property type="entry name" value="G_PROTEIN_RECEP_F1_2"/>
    <property type="match status" value="1"/>
</dbReference>
<dbReference type="PROSITE" id="PS00237">
    <property type="entry name" value="G_PROTEIN_RECEP_F1_1"/>
    <property type="match status" value="1"/>
</dbReference>
<feature type="region of interest" description="Disordered" evidence="10">
    <location>
        <begin position="468"/>
        <end position="493"/>
    </location>
</feature>
<keyword evidence="8 9" id="KW-0807">Transducer</keyword>
<feature type="domain" description="G-protein coupled receptors family 1 profile" evidence="12">
    <location>
        <begin position="84"/>
        <end position="620"/>
    </location>
</feature>
<evidence type="ECO:0000256" key="4">
    <source>
        <dbReference type="ARBA" id="ARBA00022989"/>
    </source>
</evidence>
<evidence type="ECO:0000256" key="1">
    <source>
        <dbReference type="ARBA" id="ARBA00004651"/>
    </source>
</evidence>
<proteinExistence type="inferred from homology"/>
<dbReference type="SUPFAM" id="SSF81321">
    <property type="entry name" value="Family A G protein-coupled receptor-like"/>
    <property type="match status" value="1"/>
</dbReference>
<evidence type="ECO:0000256" key="9">
    <source>
        <dbReference type="RuleBase" id="RU000688"/>
    </source>
</evidence>
<feature type="transmembrane region" description="Helical" evidence="11">
    <location>
        <begin position="141"/>
        <end position="161"/>
    </location>
</feature>
<evidence type="ECO:0000256" key="6">
    <source>
        <dbReference type="ARBA" id="ARBA00023136"/>
    </source>
</evidence>
<dbReference type="InterPro" id="IPR050569">
    <property type="entry name" value="TAAR"/>
</dbReference>
<comment type="similarity">
    <text evidence="9">Belongs to the G-protein coupled receptor 1 family.</text>
</comment>
<name>A0AAV4AFZ9_9GAST</name>
<feature type="region of interest" description="Disordered" evidence="10">
    <location>
        <begin position="414"/>
        <end position="437"/>
    </location>
</feature>
<dbReference type="CDD" id="cd00637">
    <property type="entry name" value="7tm_classA_rhodopsin-like"/>
    <property type="match status" value="2"/>
</dbReference>
<evidence type="ECO:0000256" key="2">
    <source>
        <dbReference type="ARBA" id="ARBA00022475"/>
    </source>
</evidence>
<dbReference type="PANTHER" id="PTHR24249">
    <property type="entry name" value="HISTAMINE RECEPTOR-RELATED G-PROTEIN COUPLED RECEPTOR"/>
    <property type="match status" value="1"/>
</dbReference>
<dbReference type="GO" id="GO:0005886">
    <property type="term" value="C:plasma membrane"/>
    <property type="evidence" value="ECO:0007669"/>
    <property type="project" value="UniProtKB-SubCell"/>
</dbReference>
<comment type="caution">
    <text evidence="13">The sequence shown here is derived from an EMBL/GenBank/DDBJ whole genome shotgun (WGS) entry which is preliminary data.</text>
</comment>
<evidence type="ECO:0000256" key="5">
    <source>
        <dbReference type="ARBA" id="ARBA00023040"/>
    </source>
</evidence>
<dbReference type="PRINTS" id="PR00237">
    <property type="entry name" value="GPCRRHODOPSN"/>
</dbReference>
<dbReference type="EMBL" id="BLXT01003764">
    <property type="protein sequence ID" value="GFO06188.1"/>
    <property type="molecule type" value="Genomic_DNA"/>
</dbReference>
<keyword evidence="5 9" id="KW-0297">G-protein coupled receptor</keyword>
<feature type="region of interest" description="Disordered" evidence="10">
    <location>
        <begin position="271"/>
        <end position="301"/>
    </location>
</feature>
<dbReference type="Pfam" id="PF00001">
    <property type="entry name" value="7tm_1"/>
    <property type="match status" value="1"/>
</dbReference>
<comment type="subcellular location">
    <subcellularLocation>
        <location evidence="1">Cell membrane</location>
        <topology evidence="1">Multi-pass membrane protein</topology>
    </subcellularLocation>
</comment>
<accession>A0AAV4AFZ9</accession>
<dbReference type="Gene3D" id="1.20.1070.10">
    <property type="entry name" value="Rhodopsin 7-helix transmembrane proteins"/>
    <property type="match status" value="2"/>
</dbReference>
<evidence type="ECO:0000313" key="13">
    <source>
        <dbReference type="EMBL" id="GFO06188.1"/>
    </source>
</evidence>
<reference evidence="13 14" key="1">
    <citation type="journal article" date="2021" name="Elife">
        <title>Chloroplast acquisition without the gene transfer in kleptoplastic sea slugs, Plakobranchus ocellatus.</title>
        <authorList>
            <person name="Maeda T."/>
            <person name="Takahashi S."/>
            <person name="Yoshida T."/>
            <person name="Shimamura S."/>
            <person name="Takaki Y."/>
            <person name="Nagai Y."/>
            <person name="Toyoda A."/>
            <person name="Suzuki Y."/>
            <person name="Arimoto A."/>
            <person name="Ishii H."/>
            <person name="Satoh N."/>
            <person name="Nishiyama T."/>
            <person name="Hasebe M."/>
            <person name="Maruyama T."/>
            <person name="Minagawa J."/>
            <person name="Obokata J."/>
            <person name="Shigenobu S."/>
        </authorList>
    </citation>
    <scope>NUCLEOTIDE SEQUENCE [LARGE SCALE GENOMIC DNA]</scope>
</reference>
<keyword evidence="3 9" id="KW-0812">Transmembrane</keyword>
<dbReference type="PANTHER" id="PTHR24249:SF372">
    <property type="entry name" value="G-PROTEIN COUPLED RECEPTORS FAMILY 1 PROFILE DOMAIN-CONTAINING PROTEIN"/>
    <property type="match status" value="1"/>
</dbReference>
<feature type="transmembrane region" description="Helical" evidence="11">
    <location>
        <begin position="236"/>
        <end position="257"/>
    </location>
</feature>